<dbReference type="Gene3D" id="3.80.10.10">
    <property type="entry name" value="Ribonuclease Inhibitor"/>
    <property type="match status" value="1"/>
</dbReference>
<dbReference type="InterPro" id="IPR032675">
    <property type="entry name" value="LRR_dom_sf"/>
</dbReference>
<dbReference type="EMBL" id="JAEPBG010000005">
    <property type="protein sequence ID" value="MBK4735600.1"/>
    <property type="molecule type" value="Genomic_DNA"/>
</dbReference>
<dbReference type="SUPFAM" id="SSF52047">
    <property type="entry name" value="RNI-like"/>
    <property type="match status" value="1"/>
</dbReference>
<evidence type="ECO:0000313" key="2">
    <source>
        <dbReference type="Proteomes" id="UP000622890"/>
    </source>
</evidence>
<dbReference type="PANTHER" id="PTHR47679">
    <property type="entry name" value="PROTEIN TORNADO 1"/>
    <property type="match status" value="1"/>
</dbReference>
<dbReference type="RefSeq" id="WP_200592383.1">
    <property type="nucleotide sequence ID" value="NZ_JAEPBG010000005.1"/>
</dbReference>
<sequence>MTIYFSPVCRDLNARTSIYQALASNEGLRKVTFASTHMDAEASGILAKSLRANPRIESLNLRGTAFQKKEGHASLMNEIASHAGLAEVCVESGLSQGDLSLLMRGLENNKVLKMLTVYFSDLSGRKHDAEFVKATHEMLLNNDTLQELSLPKPMLSAAGGYSLSKGLEKNRGLLKLHIGASLRDPSELANQNAFNYMLDMLDSNTTIQDIDIDLSAENKAGCWELDEDEATLRQQMREKLERNRSHQ</sequence>
<dbReference type="AlphaFoldDB" id="A0A934SS57"/>
<reference evidence="1" key="1">
    <citation type="submission" date="2021-01" db="EMBL/GenBank/DDBJ databases">
        <title>Genome sequence of strain Noviherbaspirillum sp. DKR-6.</title>
        <authorList>
            <person name="Chaudhary D.K."/>
        </authorList>
    </citation>
    <scope>NUCLEOTIDE SEQUENCE</scope>
    <source>
        <strain evidence="1">DKR-6</strain>
    </source>
</reference>
<comment type="caution">
    <text evidence="1">The sequence shown here is derived from an EMBL/GenBank/DDBJ whole genome shotgun (WGS) entry which is preliminary data.</text>
</comment>
<dbReference type="Proteomes" id="UP000622890">
    <property type="component" value="Unassembled WGS sequence"/>
</dbReference>
<name>A0A934SS57_9BURK</name>
<protein>
    <submittedName>
        <fullName evidence="1">Uncharacterized protein</fullName>
    </submittedName>
</protein>
<gene>
    <name evidence="1" type="ORF">JJB74_13335</name>
</gene>
<accession>A0A934SS57</accession>
<dbReference type="PANTHER" id="PTHR47679:SF2">
    <property type="entry name" value="C-TERMINAL OF ROC (COR) DOMAIN-CONTAINING PROTEIN"/>
    <property type="match status" value="1"/>
</dbReference>
<evidence type="ECO:0000313" key="1">
    <source>
        <dbReference type="EMBL" id="MBK4735600.1"/>
    </source>
</evidence>
<keyword evidence="2" id="KW-1185">Reference proteome</keyword>
<proteinExistence type="predicted"/>
<organism evidence="1 2">
    <name type="scientific">Noviherbaspirillum pedocola</name>
    <dbReference type="NCBI Taxonomy" id="2801341"/>
    <lineage>
        <taxon>Bacteria</taxon>
        <taxon>Pseudomonadati</taxon>
        <taxon>Pseudomonadota</taxon>
        <taxon>Betaproteobacteria</taxon>
        <taxon>Burkholderiales</taxon>
        <taxon>Oxalobacteraceae</taxon>
        <taxon>Noviherbaspirillum</taxon>
    </lineage>
</organism>